<keyword evidence="1" id="KW-1133">Transmembrane helix</keyword>
<dbReference type="Proteomes" id="UP000036834">
    <property type="component" value="Unassembled WGS sequence"/>
</dbReference>
<keyword evidence="1" id="KW-0812">Transmembrane</keyword>
<reference evidence="3" key="2">
    <citation type="submission" date="2015-07" db="EMBL/GenBank/DDBJ databases">
        <title>MeaNS - Measles Nucleotide Surveillance Program.</title>
        <authorList>
            <person name="Tran T."/>
            <person name="Druce J."/>
        </authorList>
    </citation>
    <scope>NUCLEOTIDE SEQUENCE</scope>
    <source>
        <strain evidence="3">DSM 9887</strain>
    </source>
</reference>
<evidence type="ECO:0000313" key="3">
    <source>
        <dbReference type="EMBL" id="KNB69822.1"/>
    </source>
</evidence>
<proteinExistence type="predicted"/>
<dbReference type="Pfam" id="PF04238">
    <property type="entry name" value="DUF420"/>
    <property type="match status" value="1"/>
</dbReference>
<feature type="transmembrane region" description="Helical" evidence="1">
    <location>
        <begin position="38"/>
        <end position="54"/>
    </location>
</feature>
<evidence type="ECO:0000256" key="1">
    <source>
        <dbReference type="SAM" id="Phobius"/>
    </source>
</evidence>
<dbReference type="Proteomes" id="UP000319578">
    <property type="component" value="Unassembled WGS sequence"/>
</dbReference>
<evidence type="ECO:0000313" key="5">
    <source>
        <dbReference type="Proteomes" id="UP000319578"/>
    </source>
</evidence>
<feature type="transmembrane region" description="Helical" evidence="1">
    <location>
        <begin position="6"/>
        <end position="26"/>
    </location>
</feature>
<dbReference type="PANTHER" id="PTHR37692">
    <property type="entry name" value="HYPOTHETICAL MEMBRANE SPANNING PROTEIN"/>
    <property type="match status" value="1"/>
</dbReference>
<dbReference type="PATRIC" id="fig|54915.3.peg.4946"/>
<dbReference type="AlphaFoldDB" id="A0A0K9YMD6"/>
<dbReference type="EMBL" id="BJON01000009">
    <property type="protein sequence ID" value="GED68834.1"/>
    <property type="molecule type" value="Genomic_DNA"/>
</dbReference>
<feature type="transmembrane region" description="Helical" evidence="1">
    <location>
        <begin position="117"/>
        <end position="137"/>
    </location>
</feature>
<dbReference type="InterPro" id="IPR007352">
    <property type="entry name" value="DUF420"/>
</dbReference>
<dbReference type="PANTHER" id="PTHR37692:SF1">
    <property type="entry name" value="DUF420 DOMAIN-CONTAINING PROTEIN"/>
    <property type="match status" value="1"/>
</dbReference>
<gene>
    <name evidence="3" type="ORF">ADS79_28690</name>
    <name evidence="2" type="ORF">BRE01_25360</name>
</gene>
<evidence type="ECO:0000313" key="2">
    <source>
        <dbReference type="EMBL" id="GED68834.1"/>
    </source>
</evidence>
<dbReference type="EMBL" id="LGIQ01000011">
    <property type="protein sequence ID" value="KNB69822.1"/>
    <property type="molecule type" value="Genomic_DNA"/>
</dbReference>
<dbReference type="STRING" id="54915.ADS79_28690"/>
<sequence>MAILLPTISTSFIVISGILVAFGWYAIAKRQIERHMKIMKWAAICATIFFITYVSRTAFVGNTHFGGPDSLKPIYQTFLIFHITLATVGGVMGLITIRHAYKKNYAKHRKIGPWTSIIWFITAITGATVYTLLYLIYPGGETAGVIDVIFGR</sequence>
<organism evidence="3 4">
    <name type="scientific">Brevibacillus reuszeri</name>
    <dbReference type="NCBI Taxonomy" id="54915"/>
    <lineage>
        <taxon>Bacteria</taxon>
        <taxon>Bacillati</taxon>
        <taxon>Bacillota</taxon>
        <taxon>Bacilli</taxon>
        <taxon>Bacillales</taxon>
        <taxon>Paenibacillaceae</taxon>
        <taxon>Brevibacillus</taxon>
    </lineage>
</organism>
<protein>
    <submittedName>
        <fullName evidence="3">Membrane protein</fullName>
    </submittedName>
</protein>
<dbReference type="OrthoDB" id="2375575at2"/>
<keyword evidence="1" id="KW-0472">Membrane</keyword>
<feature type="transmembrane region" description="Helical" evidence="1">
    <location>
        <begin position="74"/>
        <end position="97"/>
    </location>
</feature>
<comment type="caution">
    <text evidence="3">The sequence shown here is derived from an EMBL/GenBank/DDBJ whole genome shotgun (WGS) entry which is preliminary data.</text>
</comment>
<dbReference type="RefSeq" id="WP_049741859.1">
    <property type="nucleotide sequence ID" value="NZ_BJON01000009.1"/>
</dbReference>
<name>A0A0K9YMD6_9BACL</name>
<reference evidence="2 5" key="3">
    <citation type="submission" date="2019-06" db="EMBL/GenBank/DDBJ databases">
        <title>Whole genome shotgun sequence of Brevibacillus reuszeri NBRC 15719.</title>
        <authorList>
            <person name="Hosoyama A."/>
            <person name="Uohara A."/>
            <person name="Ohji S."/>
            <person name="Ichikawa N."/>
        </authorList>
    </citation>
    <scope>NUCLEOTIDE SEQUENCE [LARGE SCALE GENOMIC DNA]</scope>
    <source>
        <strain evidence="2 5">NBRC 15719</strain>
    </source>
</reference>
<accession>A0A0K9YMD6</accession>
<reference evidence="4" key="1">
    <citation type="submission" date="2015-07" db="EMBL/GenBank/DDBJ databases">
        <title>Genome sequencing project for genomic taxonomy and phylogenomics of Bacillus-like bacteria.</title>
        <authorList>
            <person name="Liu B."/>
            <person name="Wang J."/>
            <person name="Zhu Y."/>
            <person name="Liu G."/>
            <person name="Chen Q."/>
            <person name="Chen Z."/>
            <person name="Lan J."/>
            <person name="Che J."/>
            <person name="Ge C."/>
            <person name="Shi H."/>
            <person name="Pan Z."/>
            <person name="Liu X."/>
        </authorList>
    </citation>
    <scope>NUCLEOTIDE SEQUENCE [LARGE SCALE GENOMIC DNA]</scope>
    <source>
        <strain evidence="4">DSM 9887</strain>
    </source>
</reference>
<evidence type="ECO:0000313" key="4">
    <source>
        <dbReference type="Proteomes" id="UP000036834"/>
    </source>
</evidence>
<keyword evidence="5" id="KW-1185">Reference proteome</keyword>